<sequence>MKYTAEDIEKNNTKSKLWICIDSKVYDVTSFYEDVAGADATDNFRDIGHSEYAKEIMEKYYIGDLEGPPPKRKVENYTAVEMGQN</sequence>
<evidence type="ECO:0000256" key="2">
    <source>
        <dbReference type="ARBA" id="ARBA00022723"/>
    </source>
</evidence>
<keyword evidence="3" id="KW-0408">Iron</keyword>
<feature type="domain" description="Cytochrome b5 heme-binding" evidence="5">
    <location>
        <begin position="1"/>
        <end position="66"/>
    </location>
</feature>
<keyword evidence="1" id="KW-0349">Heme</keyword>
<dbReference type="Proteomes" id="UP000188320">
    <property type="component" value="Unassembled WGS sequence"/>
</dbReference>
<evidence type="ECO:0000313" key="6">
    <source>
        <dbReference type="EMBL" id="OMH81633.1"/>
    </source>
</evidence>
<accession>A0A1R1PL33</accession>
<dbReference type="InterPro" id="IPR036400">
    <property type="entry name" value="Cyt_B5-like_heme/steroid_sf"/>
</dbReference>
<dbReference type="GO" id="GO:0046872">
    <property type="term" value="F:metal ion binding"/>
    <property type="evidence" value="ECO:0007669"/>
    <property type="project" value="UniProtKB-KW"/>
</dbReference>
<organism evidence="6 7">
    <name type="scientific">Zancudomyces culisetae</name>
    <name type="common">Gut fungus</name>
    <name type="synonym">Smittium culisetae</name>
    <dbReference type="NCBI Taxonomy" id="1213189"/>
    <lineage>
        <taxon>Eukaryota</taxon>
        <taxon>Fungi</taxon>
        <taxon>Fungi incertae sedis</taxon>
        <taxon>Zoopagomycota</taxon>
        <taxon>Kickxellomycotina</taxon>
        <taxon>Harpellomycetes</taxon>
        <taxon>Harpellales</taxon>
        <taxon>Legeriomycetaceae</taxon>
        <taxon>Zancudomyces</taxon>
    </lineage>
</organism>
<dbReference type="SUPFAM" id="SSF55856">
    <property type="entry name" value="Cytochrome b5-like heme/steroid binding domain"/>
    <property type="match status" value="1"/>
</dbReference>
<protein>
    <submittedName>
        <fullName evidence="6">Cytochrome b5 isoform B</fullName>
    </submittedName>
</protein>
<dbReference type="InterPro" id="IPR001199">
    <property type="entry name" value="Cyt_B5-like_heme/steroid-bd"/>
</dbReference>
<dbReference type="Pfam" id="PF00173">
    <property type="entry name" value="Cyt-b5"/>
    <property type="match status" value="1"/>
</dbReference>
<evidence type="ECO:0000313" key="7">
    <source>
        <dbReference type="Proteomes" id="UP000188320"/>
    </source>
</evidence>
<dbReference type="AlphaFoldDB" id="A0A1R1PL33"/>
<dbReference type="PROSITE" id="PS50255">
    <property type="entry name" value="CYTOCHROME_B5_2"/>
    <property type="match status" value="1"/>
</dbReference>
<keyword evidence="2" id="KW-0479">Metal-binding</keyword>
<reference evidence="7" key="1">
    <citation type="submission" date="2017-01" db="EMBL/GenBank/DDBJ databases">
        <authorList>
            <person name="Wang Y."/>
            <person name="White M."/>
            <person name="Kvist S."/>
            <person name="Moncalvo J.-M."/>
        </authorList>
    </citation>
    <scope>NUCLEOTIDE SEQUENCE [LARGE SCALE GENOMIC DNA]</scope>
    <source>
        <strain evidence="7">COL-18-3</strain>
    </source>
</reference>
<dbReference type="Gene3D" id="3.10.120.10">
    <property type="entry name" value="Cytochrome b5-like heme/steroid binding domain"/>
    <property type="match status" value="1"/>
</dbReference>
<evidence type="ECO:0000256" key="1">
    <source>
        <dbReference type="ARBA" id="ARBA00022617"/>
    </source>
</evidence>
<dbReference type="GO" id="GO:0020037">
    <property type="term" value="F:heme binding"/>
    <property type="evidence" value="ECO:0007669"/>
    <property type="project" value="TreeGrafter"/>
</dbReference>
<evidence type="ECO:0000256" key="3">
    <source>
        <dbReference type="ARBA" id="ARBA00023004"/>
    </source>
</evidence>
<dbReference type="PANTHER" id="PTHR19359">
    <property type="entry name" value="CYTOCHROME B5"/>
    <property type="match status" value="1"/>
</dbReference>
<comment type="caution">
    <text evidence="6">The sequence shown here is derived from an EMBL/GenBank/DDBJ whole genome shotgun (WGS) entry which is preliminary data.</text>
</comment>
<dbReference type="PANTHER" id="PTHR19359:SF14">
    <property type="entry name" value="CYTOCHROME B5 A"/>
    <property type="match status" value="1"/>
</dbReference>
<evidence type="ECO:0000259" key="5">
    <source>
        <dbReference type="PROSITE" id="PS50255"/>
    </source>
</evidence>
<dbReference type="EMBL" id="LSSK01000854">
    <property type="protein sequence ID" value="OMH81633.1"/>
    <property type="molecule type" value="Genomic_DNA"/>
</dbReference>
<evidence type="ECO:0000256" key="4">
    <source>
        <dbReference type="ARBA" id="ARBA00038168"/>
    </source>
</evidence>
<dbReference type="OrthoDB" id="260519at2759"/>
<name>A0A1R1PL33_ZANCU</name>
<dbReference type="GO" id="GO:0016020">
    <property type="term" value="C:membrane"/>
    <property type="evidence" value="ECO:0007669"/>
    <property type="project" value="TreeGrafter"/>
</dbReference>
<keyword evidence="7" id="KW-1185">Reference proteome</keyword>
<dbReference type="InterPro" id="IPR050668">
    <property type="entry name" value="Cytochrome_b5"/>
</dbReference>
<proteinExistence type="inferred from homology"/>
<gene>
    <name evidence="6" type="ORF">AX774_g4905</name>
</gene>
<dbReference type="SMART" id="SM01117">
    <property type="entry name" value="Cyt-b5"/>
    <property type="match status" value="1"/>
</dbReference>
<comment type="similarity">
    <text evidence="4">Belongs to the cytochrome b5 family.</text>
</comment>